<comment type="caution">
    <text evidence="4">The sequence shown here is derived from an EMBL/GenBank/DDBJ whole genome shotgun (WGS) entry which is preliminary data.</text>
</comment>
<dbReference type="InterPro" id="IPR006015">
    <property type="entry name" value="Universal_stress_UspA"/>
</dbReference>
<feature type="compositionally biased region" description="Low complexity" evidence="2">
    <location>
        <begin position="186"/>
        <end position="199"/>
    </location>
</feature>
<evidence type="ECO:0000259" key="3">
    <source>
        <dbReference type="Pfam" id="PF00582"/>
    </source>
</evidence>
<name>A0ABV2YRA8_9ACTN</name>
<dbReference type="Gene3D" id="3.40.50.12370">
    <property type="match status" value="1"/>
</dbReference>
<evidence type="ECO:0000313" key="4">
    <source>
        <dbReference type="EMBL" id="MEU3558275.1"/>
    </source>
</evidence>
<evidence type="ECO:0000256" key="1">
    <source>
        <dbReference type="ARBA" id="ARBA00008791"/>
    </source>
</evidence>
<keyword evidence="5" id="KW-1185">Reference proteome</keyword>
<comment type="similarity">
    <text evidence="1">Belongs to the universal stress protein A family.</text>
</comment>
<protein>
    <submittedName>
        <fullName evidence="4">Universal stress protein</fullName>
    </submittedName>
</protein>
<dbReference type="RefSeq" id="WP_245967365.1">
    <property type="nucleotide sequence ID" value="NZ_BEVZ01000002.1"/>
</dbReference>
<evidence type="ECO:0000313" key="5">
    <source>
        <dbReference type="Proteomes" id="UP001550850"/>
    </source>
</evidence>
<gene>
    <name evidence="4" type="ORF">AB0E65_29315</name>
</gene>
<accession>A0ABV2YRA8</accession>
<organism evidence="4 5">
    <name type="scientific">Streptomyces fragilis</name>
    <dbReference type="NCBI Taxonomy" id="67301"/>
    <lineage>
        <taxon>Bacteria</taxon>
        <taxon>Bacillati</taxon>
        <taxon>Actinomycetota</taxon>
        <taxon>Actinomycetes</taxon>
        <taxon>Kitasatosporales</taxon>
        <taxon>Streptomycetaceae</taxon>
        <taxon>Streptomyces</taxon>
    </lineage>
</organism>
<dbReference type="PRINTS" id="PR01438">
    <property type="entry name" value="UNVRSLSTRESS"/>
</dbReference>
<evidence type="ECO:0000256" key="2">
    <source>
        <dbReference type="SAM" id="MobiDB-lite"/>
    </source>
</evidence>
<dbReference type="SUPFAM" id="SSF52402">
    <property type="entry name" value="Adenine nucleotide alpha hydrolases-like"/>
    <property type="match status" value="1"/>
</dbReference>
<dbReference type="Pfam" id="PF00582">
    <property type="entry name" value="Usp"/>
    <property type="match status" value="1"/>
</dbReference>
<feature type="region of interest" description="Disordered" evidence="2">
    <location>
        <begin position="98"/>
        <end position="199"/>
    </location>
</feature>
<sequence length="199" mass="20453">MRRGTALRIVYAVVDRAEEGRFWPRPPSGSTNATSVLLVETSAVEGGAVATLAAGSEGVAVTVVGTRGLGSVTGLLAGSVSRRLAARVHGPLVVARGSHSLRKAARGAARPGGAMPTRPQPLTPSRRRHVAGPAARPALSDAPAHHPRTAVADCRGKSRPGAPGPPRPGGRSRPTVQHHLAARGWRPPAARSAPVRPML</sequence>
<feature type="compositionally biased region" description="Low complexity" evidence="2">
    <location>
        <begin position="106"/>
        <end position="117"/>
    </location>
</feature>
<reference evidence="4 5" key="1">
    <citation type="submission" date="2024-06" db="EMBL/GenBank/DDBJ databases">
        <title>The Natural Products Discovery Center: Release of the First 8490 Sequenced Strains for Exploring Actinobacteria Biosynthetic Diversity.</title>
        <authorList>
            <person name="Kalkreuter E."/>
            <person name="Kautsar S.A."/>
            <person name="Yang D."/>
            <person name="Bader C.D."/>
            <person name="Teijaro C.N."/>
            <person name="Fluegel L."/>
            <person name="Davis C.M."/>
            <person name="Simpson J.R."/>
            <person name="Lauterbach L."/>
            <person name="Steele A.D."/>
            <person name="Gui C."/>
            <person name="Meng S."/>
            <person name="Li G."/>
            <person name="Viehrig K."/>
            <person name="Ye F."/>
            <person name="Su P."/>
            <person name="Kiefer A.F."/>
            <person name="Nichols A."/>
            <person name="Cepeda A.J."/>
            <person name="Yan W."/>
            <person name="Fan B."/>
            <person name="Jiang Y."/>
            <person name="Adhikari A."/>
            <person name="Zheng C.-J."/>
            <person name="Schuster L."/>
            <person name="Cowan T.M."/>
            <person name="Smanski M.J."/>
            <person name="Chevrette M.G."/>
            <person name="De Carvalho L.P.S."/>
            <person name="Shen B."/>
        </authorList>
    </citation>
    <scope>NUCLEOTIDE SEQUENCE [LARGE SCALE GENOMIC DNA]</scope>
    <source>
        <strain evidence="4 5">NPDC038104</strain>
    </source>
</reference>
<dbReference type="InterPro" id="IPR006016">
    <property type="entry name" value="UspA"/>
</dbReference>
<dbReference type="Proteomes" id="UP001550850">
    <property type="component" value="Unassembled WGS sequence"/>
</dbReference>
<proteinExistence type="inferred from homology"/>
<feature type="domain" description="UspA" evidence="3">
    <location>
        <begin position="42"/>
        <end position="96"/>
    </location>
</feature>
<dbReference type="EMBL" id="JBEZUR010000093">
    <property type="protein sequence ID" value="MEU3558275.1"/>
    <property type="molecule type" value="Genomic_DNA"/>
</dbReference>